<dbReference type="GO" id="GO:0005789">
    <property type="term" value="C:endoplasmic reticulum membrane"/>
    <property type="evidence" value="ECO:0007669"/>
    <property type="project" value="TreeGrafter"/>
</dbReference>
<keyword evidence="3" id="KW-0732">Signal</keyword>
<evidence type="ECO:0000313" key="4">
    <source>
        <dbReference type="EMBL" id="CDH52351.1"/>
    </source>
</evidence>
<feature type="region of interest" description="Disordered" evidence="2">
    <location>
        <begin position="795"/>
        <end position="823"/>
    </location>
</feature>
<feature type="chain" id="PRO_5001655468" evidence="3">
    <location>
        <begin position="25"/>
        <end position="871"/>
    </location>
</feature>
<dbReference type="STRING" id="1263082.A0A068RTP2"/>
<evidence type="ECO:0000256" key="1">
    <source>
        <dbReference type="ARBA" id="ARBA00038101"/>
    </source>
</evidence>
<dbReference type="GO" id="GO:0036503">
    <property type="term" value="P:ERAD pathway"/>
    <property type="evidence" value="ECO:0007669"/>
    <property type="project" value="TreeGrafter"/>
</dbReference>
<accession>A0A068RTP2</accession>
<dbReference type="Pfam" id="PF08238">
    <property type="entry name" value="Sel1"/>
    <property type="match status" value="10"/>
</dbReference>
<dbReference type="PANTHER" id="PTHR11102:SF147">
    <property type="entry name" value="SEL1L ADAPTOR SUBUNIT OF ERAD E3 UBIQUITIN LIGASE"/>
    <property type="match status" value="1"/>
</dbReference>
<dbReference type="GO" id="GO:0016874">
    <property type="term" value="F:ligase activity"/>
    <property type="evidence" value="ECO:0007669"/>
    <property type="project" value="UniProtKB-KW"/>
</dbReference>
<comment type="similarity">
    <text evidence="1">Belongs to the sel-1 family.</text>
</comment>
<dbReference type="VEuPathDB" id="FungiDB:LCOR_03832.1"/>
<gene>
    <name evidence="4" type="ORF">LCOR_03832.1</name>
</gene>
<dbReference type="InterPro" id="IPR050767">
    <property type="entry name" value="Sel1_AlgK"/>
</dbReference>
<protein>
    <submittedName>
        <fullName evidence="4">Ubiquitin-protein ligase sel1</fullName>
    </submittedName>
</protein>
<keyword evidence="5" id="KW-1185">Reference proteome</keyword>
<dbReference type="Gene3D" id="1.25.40.10">
    <property type="entry name" value="Tetratricopeptide repeat domain"/>
    <property type="match status" value="3"/>
</dbReference>
<dbReference type="SUPFAM" id="SSF81901">
    <property type="entry name" value="HCP-like"/>
    <property type="match status" value="2"/>
</dbReference>
<sequence length="871" mass="98910">MSGRWKTWLLLSIALLQLSSNVIGDPLYTPPGSDPKRKEFLLRRTLNYEISQATPDDSNTEPKEQGELLYRVALQHLEAIDQSSAPSSDDTRRIDNNDDDEHSILDTALASIRLVSQAISHLWTPHDEETHVVDVTDQLLQDEDHLRLAMTMLEKAGNTYGNDDALFLLAEINFFAKYKHPRDYKTAYKYYMELAAVGNATAQEMIGFMYATGMGHAVERDQAQALLYHTFAAHGGDTAAEMTLGYRHLLGIGTEQKCEDAVYYYQRVAEKAIQHFLSGPPGGRTQPPPKVRLSDEAGGVYGYGASAMTDRRQRSTGAGSERSVSIDEVLQYWRYLAQTKGDFEAQLMLGQIYYQGTRSIAQDFKEAWSFFFQVADSLPSSITPAFINSKRGRAIGQAAGFLGKMCWRGEGGPVDVGAAYNWFVLGADLNDSISQNGLGMMYLHGVHVPQNRDKAIEYFKNAAAQDNPEAQVNLAIEYIKHDTTLKHAIPYLTLAAEAKHPLAQWYLAKLHQNGVGLPKQCQVAVSYYKSIAERCDWLHPVVETAYTAYEKGDRESALLYYMIAAEHGYEIAQSNVAYLLDNDKRLFNIKHLLGLEKTMERDRDAEEYALIYWSRSANQNNIDSRVKMGDYYFRGIGTEVDYEKAATCYRIAADIDLSPMAMWNLGWMYENGLGVAKDFHLAKRAYDNALSTNPDAYLPVKLSLIKLYLRYYWGWITRTETGQDLMYDDTRRASSNDGDGESGNMDGPGIAVDHEARRRKEIEAYEYERAHREIGAEEELRRKYSKHMKRLEREEDDIMDMGAGYDRDRYSDNEDDDDDEYSEEDELIESLMILGLCILVGWLVYMRQFRFGNNNNNNNNNNNPADNTRDH</sequence>
<comment type="caution">
    <text evidence="4">The sequence shown here is derived from an EMBL/GenBank/DDBJ whole genome shotgun (WGS) entry which is preliminary data.</text>
</comment>
<organism evidence="4 5">
    <name type="scientific">Lichtheimia corymbifera JMRC:FSU:9682</name>
    <dbReference type="NCBI Taxonomy" id="1263082"/>
    <lineage>
        <taxon>Eukaryota</taxon>
        <taxon>Fungi</taxon>
        <taxon>Fungi incertae sedis</taxon>
        <taxon>Mucoromycota</taxon>
        <taxon>Mucoromycotina</taxon>
        <taxon>Mucoromycetes</taxon>
        <taxon>Mucorales</taxon>
        <taxon>Lichtheimiaceae</taxon>
        <taxon>Lichtheimia</taxon>
    </lineage>
</organism>
<evidence type="ECO:0000256" key="3">
    <source>
        <dbReference type="SAM" id="SignalP"/>
    </source>
</evidence>
<evidence type="ECO:0000313" key="5">
    <source>
        <dbReference type="Proteomes" id="UP000027586"/>
    </source>
</evidence>
<feature type="signal peptide" evidence="3">
    <location>
        <begin position="1"/>
        <end position="24"/>
    </location>
</feature>
<dbReference type="AlphaFoldDB" id="A0A068RTP2"/>
<feature type="region of interest" description="Disordered" evidence="2">
    <location>
        <begin position="731"/>
        <end position="750"/>
    </location>
</feature>
<name>A0A068RTP2_9FUNG</name>
<dbReference type="InterPro" id="IPR006597">
    <property type="entry name" value="Sel1-like"/>
</dbReference>
<dbReference type="EMBL" id="CBTN010000012">
    <property type="protein sequence ID" value="CDH52351.1"/>
    <property type="molecule type" value="Genomic_DNA"/>
</dbReference>
<dbReference type="SMART" id="SM00671">
    <property type="entry name" value="SEL1"/>
    <property type="match status" value="11"/>
</dbReference>
<dbReference type="OrthoDB" id="27934at2759"/>
<dbReference type="PANTHER" id="PTHR11102">
    <property type="entry name" value="SEL-1-LIKE PROTEIN"/>
    <property type="match status" value="1"/>
</dbReference>
<feature type="compositionally biased region" description="Acidic residues" evidence="2">
    <location>
        <begin position="813"/>
        <end position="823"/>
    </location>
</feature>
<evidence type="ECO:0000256" key="2">
    <source>
        <dbReference type="SAM" id="MobiDB-lite"/>
    </source>
</evidence>
<proteinExistence type="inferred from homology"/>
<dbReference type="InterPro" id="IPR011990">
    <property type="entry name" value="TPR-like_helical_dom_sf"/>
</dbReference>
<keyword evidence="4" id="KW-0436">Ligase</keyword>
<dbReference type="Proteomes" id="UP000027586">
    <property type="component" value="Unassembled WGS sequence"/>
</dbReference>
<reference evidence="4" key="1">
    <citation type="submission" date="2013-08" db="EMBL/GenBank/DDBJ databases">
        <title>Gene expansion shapes genome architecture in the human pathogen Lichtheimia corymbifera: an evolutionary genomics analysis in the ancient terrestrial Mucorales (Mucoromycotina).</title>
        <authorList>
            <person name="Schwartze V.U."/>
            <person name="Winter S."/>
            <person name="Shelest E."/>
            <person name="Marcet-Houben M."/>
            <person name="Horn F."/>
            <person name="Wehner S."/>
            <person name="Hoffmann K."/>
            <person name="Riege K."/>
            <person name="Sammeth M."/>
            <person name="Nowrousian M."/>
            <person name="Valiante V."/>
            <person name="Linde J."/>
            <person name="Jacobsen I.D."/>
            <person name="Marz M."/>
            <person name="Brakhage A.A."/>
            <person name="Gabaldon T."/>
            <person name="Bocker S."/>
            <person name="Voigt K."/>
        </authorList>
    </citation>
    <scope>NUCLEOTIDE SEQUENCE [LARGE SCALE GENOMIC DNA]</scope>
    <source>
        <strain evidence="4">FSU 9682</strain>
    </source>
</reference>